<reference evidence="9" key="2">
    <citation type="submission" date="2022-03" db="EMBL/GenBank/DDBJ databases">
        <title>Draft title - Genomic analysis of global carrot germplasm unveils the trajectory of domestication and the origin of high carotenoid orange carrot.</title>
        <authorList>
            <person name="Iorizzo M."/>
            <person name="Ellison S."/>
            <person name="Senalik D."/>
            <person name="Macko-Podgorni A."/>
            <person name="Grzebelus D."/>
            <person name="Bostan H."/>
            <person name="Rolling W."/>
            <person name="Curaba J."/>
            <person name="Simon P."/>
        </authorList>
    </citation>
    <scope>NUCLEOTIDE SEQUENCE</scope>
    <source>
        <tissue evidence="9">Leaf</tissue>
    </source>
</reference>
<keyword evidence="5 8" id="KW-0804">Transcription</keyword>
<dbReference type="KEGG" id="dcr:108208379"/>
<dbReference type="PANTHER" id="PTHR31734">
    <property type="entry name" value="AUXIN-RESPONSIVE PROTEIN IAA17"/>
    <property type="match status" value="1"/>
</dbReference>
<keyword evidence="10" id="KW-1185">Reference proteome</keyword>
<protein>
    <recommendedName>
        <fullName evidence="8">Auxin-responsive protein</fullName>
    </recommendedName>
</protein>
<dbReference type="InterPro" id="IPR053793">
    <property type="entry name" value="PB1-like"/>
</dbReference>
<evidence type="ECO:0000256" key="8">
    <source>
        <dbReference type="RuleBase" id="RU004549"/>
    </source>
</evidence>
<accession>A0A166EL63</accession>
<evidence type="ECO:0000313" key="9">
    <source>
        <dbReference type="EMBL" id="WOG89290.1"/>
    </source>
</evidence>
<dbReference type="Gramene" id="KZN06717">
    <property type="protein sequence ID" value="KZN06717"/>
    <property type="gene ID" value="DCAR_007554"/>
</dbReference>
<evidence type="ECO:0000256" key="3">
    <source>
        <dbReference type="ARBA" id="ARBA00022491"/>
    </source>
</evidence>
<dbReference type="PANTHER" id="PTHR31734:SF87">
    <property type="entry name" value="AUXIN-RESPONSIVE PROTEIN IAA5"/>
    <property type="match status" value="1"/>
</dbReference>
<name>A0A166EL63_DAUCS</name>
<dbReference type="Pfam" id="PF02309">
    <property type="entry name" value="AUX_IAA"/>
    <property type="match status" value="1"/>
</dbReference>
<evidence type="ECO:0000256" key="7">
    <source>
        <dbReference type="ARBA" id="ARBA00023294"/>
    </source>
</evidence>
<comment type="subcellular location">
    <subcellularLocation>
        <location evidence="1 8">Nucleus</location>
    </subcellularLocation>
</comment>
<keyword evidence="6 8" id="KW-0539">Nucleus</keyword>
<dbReference type="GO" id="GO:0006355">
    <property type="term" value="P:regulation of DNA-templated transcription"/>
    <property type="evidence" value="ECO:0007669"/>
    <property type="project" value="InterPro"/>
</dbReference>
<dbReference type="SUPFAM" id="SSF54277">
    <property type="entry name" value="CAD &amp; PB1 domains"/>
    <property type="match status" value="1"/>
</dbReference>
<sequence>MSEAVGLELRLGLIPWSADKNRGECSDGNAKMMKKKKKRAFAEIINNVSKMSGEDGVVGWPPVCSYRKRVSVSSGLGKMYVKVGMDGAPILRKIDLSVHKDYAHLSLALQKLFASFRLGDELKDGDGNEYVTIYQDRDGDWMLVGDVPWEMFTKSCKRLRIIKRADIKDTGLHFIMRNDASPKQRSQLNG</sequence>
<evidence type="ECO:0000256" key="2">
    <source>
        <dbReference type="ARBA" id="ARBA00006728"/>
    </source>
</evidence>
<keyword evidence="7 8" id="KW-0927">Auxin signaling pathway</keyword>
<dbReference type="EMBL" id="CP093344">
    <property type="protein sequence ID" value="WOG89290.1"/>
    <property type="molecule type" value="Genomic_DNA"/>
</dbReference>
<evidence type="ECO:0000256" key="4">
    <source>
        <dbReference type="ARBA" id="ARBA00023015"/>
    </source>
</evidence>
<gene>
    <name evidence="9" type="ORF">DCAR_0208527</name>
</gene>
<dbReference type="Proteomes" id="UP000077755">
    <property type="component" value="Chromosome 2"/>
</dbReference>
<keyword evidence="3 8" id="KW-0678">Repressor</keyword>
<dbReference type="Gene3D" id="3.10.20.90">
    <property type="entry name" value="Phosphatidylinositol 3-kinase Catalytic Subunit, Chain A, domain 1"/>
    <property type="match status" value="1"/>
</dbReference>
<organism evidence="9 10">
    <name type="scientific">Daucus carota subsp. sativus</name>
    <name type="common">Carrot</name>
    <dbReference type="NCBI Taxonomy" id="79200"/>
    <lineage>
        <taxon>Eukaryota</taxon>
        <taxon>Viridiplantae</taxon>
        <taxon>Streptophyta</taxon>
        <taxon>Embryophyta</taxon>
        <taxon>Tracheophyta</taxon>
        <taxon>Spermatophyta</taxon>
        <taxon>Magnoliopsida</taxon>
        <taxon>eudicotyledons</taxon>
        <taxon>Gunneridae</taxon>
        <taxon>Pentapetalae</taxon>
        <taxon>asterids</taxon>
        <taxon>campanulids</taxon>
        <taxon>Apiales</taxon>
        <taxon>Apiaceae</taxon>
        <taxon>Apioideae</taxon>
        <taxon>Scandiceae</taxon>
        <taxon>Daucinae</taxon>
        <taxon>Daucus</taxon>
        <taxon>Daucus sect. Daucus</taxon>
    </lineage>
</organism>
<comment type="subunit">
    <text evidence="8">Homodimers and heterodimers.</text>
</comment>
<dbReference type="PROSITE" id="PS51745">
    <property type="entry name" value="PB1"/>
    <property type="match status" value="1"/>
</dbReference>
<evidence type="ECO:0000313" key="10">
    <source>
        <dbReference type="Proteomes" id="UP000077755"/>
    </source>
</evidence>
<dbReference type="InterPro" id="IPR033389">
    <property type="entry name" value="AUX/IAA_dom"/>
</dbReference>
<dbReference type="GO" id="GO:0009734">
    <property type="term" value="P:auxin-activated signaling pathway"/>
    <property type="evidence" value="ECO:0007669"/>
    <property type="project" value="UniProtKB-UniRule"/>
</dbReference>
<evidence type="ECO:0000256" key="5">
    <source>
        <dbReference type="ARBA" id="ARBA00023163"/>
    </source>
</evidence>
<evidence type="ECO:0000256" key="6">
    <source>
        <dbReference type="ARBA" id="ARBA00023242"/>
    </source>
</evidence>
<dbReference type="GO" id="GO:0005634">
    <property type="term" value="C:nucleus"/>
    <property type="evidence" value="ECO:0007669"/>
    <property type="project" value="UniProtKB-SubCell"/>
</dbReference>
<reference evidence="9" key="1">
    <citation type="journal article" date="2016" name="Nat. Genet.">
        <title>A high-quality carrot genome assembly provides new insights into carotenoid accumulation and asterid genome evolution.</title>
        <authorList>
            <person name="Iorizzo M."/>
            <person name="Ellison S."/>
            <person name="Senalik D."/>
            <person name="Zeng P."/>
            <person name="Satapoomin P."/>
            <person name="Huang J."/>
            <person name="Bowman M."/>
            <person name="Iovene M."/>
            <person name="Sanseverino W."/>
            <person name="Cavagnaro P."/>
            <person name="Yildiz M."/>
            <person name="Macko-Podgorni A."/>
            <person name="Moranska E."/>
            <person name="Grzebelus E."/>
            <person name="Grzebelus D."/>
            <person name="Ashrafi H."/>
            <person name="Zheng Z."/>
            <person name="Cheng S."/>
            <person name="Spooner D."/>
            <person name="Van Deynze A."/>
            <person name="Simon P."/>
        </authorList>
    </citation>
    <scope>NUCLEOTIDE SEQUENCE</scope>
    <source>
        <tissue evidence="9">Leaf</tissue>
    </source>
</reference>
<dbReference type="OrthoDB" id="1926344at2759"/>
<dbReference type="AlphaFoldDB" id="A0A166EL63"/>
<evidence type="ECO:0000256" key="1">
    <source>
        <dbReference type="ARBA" id="ARBA00004123"/>
    </source>
</evidence>
<keyword evidence="4 8" id="KW-0805">Transcription regulation</keyword>
<comment type="similarity">
    <text evidence="2 8">Belongs to the Aux/IAA family.</text>
</comment>
<dbReference type="InterPro" id="IPR003311">
    <property type="entry name" value="AUX_IAA"/>
</dbReference>
<proteinExistence type="inferred from homology"/>
<comment type="function">
    <text evidence="8">Aux/IAA proteins are short-lived transcriptional factors that function as repressors of early auxin response genes at low auxin concentrations.</text>
</comment>
<dbReference type="OMA" id="CSYRKRN"/>